<dbReference type="Proteomes" id="UP000703893">
    <property type="component" value="Unassembled WGS sequence"/>
</dbReference>
<organism evidence="6 7">
    <name type="scientific">Candidatus Tanganyikabacteria bacterium</name>
    <dbReference type="NCBI Taxonomy" id="2961651"/>
    <lineage>
        <taxon>Bacteria</taxon>
        <taxon>Bacillati</taxon>
        <taxon>Candidatus Sericytochromatia</taxon>
        <taxon>Candidatus Tanganyikabacteria</taxon>
    </lineage>
</organism>
<evidence type="ECO:0000256" key="4">
    <source>
        <dbReference type="SAM" id="SignalP"/>
    </source>
</evidence>
<keyword evidence="3" id="KW-0472">Membrane</keyword>
<feature type="transmembrane region" description="Helical" evidence="3">
    <location>
        <begin position="32"/>
        <end position="51"/>
    </location>
</feature>
<dbReference type="SMART" id="SM00283">
    <property type="entry name" value="MA"/>
    <property type="match status" value="1"/>
</dbReference>
<name>A0A937X4P2_9BACT</name>
<feature type="chain" id="PRO_5037229231" description="Methyl-accepting transducer domain-containing protein" evidence="4">
    <location>
        <begin position="23"/>
        <end position="390"/>
    </location>
</feature>
<protein>
    <recommendedName>
        <fullName evidence="5">Methyl-accepting transducer domain-containing protein</fullName>
    </recommendedName>
</protein>
<keyword evidence="1 2" id="KW-0807">Transducer</keyword>
<dbReference type="Gene3D" id="1.10.287.950">
    <property type="entry name" value="Methyl-accepting chemotaxis protein"/>
    <property type="match status" value="1"/>
</dbReference>
<evidence type="ECO:0000313" key="7">
    <source>
        <dbReference type="Proteomes" id="UP000703893"/>
    </source>
</evidence>
<dbReference type="EMBL" id="VGJX01000153">
    <property type="protein sequence ID" value="MBM3274212.1"/>
    <property type="molecule type" value="Genomic_DNA"/>
</dbReference>
<dbReference type="InterPro" id="IPR004089">
    <property type="entry name" value="MCPsignal_dom"/>
</dbReference>
<reference evidence="6 7" key="1">
    <citation type="submission" date="2019-03" db="EMBL/GenBank/DDBJ databases">
        <title>Lake Tanganyika Metagenome-Assembled Genomes (MAGs).</title>
        <authorList>
            <person name="Tran P."/>
        </authorList>
    </citation>
    <scope>NUCLEOTIDE SEQUENCE [LARGE SCALE GENOMIC DNA]</scope>
    <source>
        <strain evidence="6">K_DeepCast_65m_m2_236</strain>
    </source>
</reference>
<feature type="signal peptide" evidence="4">
    <location>
        <begin position="1"/>
        <end position="22"/>
    </location>
</feature>
<feature type="domain" description="Methyl-accepting transducer" evidence="5">
    <location>
        <begin position="99"/>
        <end position="342"/>
    </location>
</feature>
<sequence length="390" mass="41552">MKIRRNLFIACLSLGAAGAALAVIGAHDFVPARVVDVGAVLLILGALWSIIRLLGHLAEPEADAERLEHATSVRLRSVGQQIDHIGRTLRDLSDRADRAAQDSQGAGMDSARAIERLSQETRKQVEVAREIADSLRDLQETLGRAHQRTRGMADASGHVYRQADNGAKAVGALVGEMKSIETLISDAGATIDHLAHRSTEVTQITNTIRALASQTNLLALNAAIEAARAGEQGRGFAVVAEEVRKLAEESARSVELIDQILVASVKEAEAAQQAMATCTEAVRTGVSAAGSAERALRDILEAAESTGRQIEHVTLAIGRLDESSGDLVRVATEIARNAENHALGSQEIAQSAHEQGAQVAHFIGVVLRMRDLARQLREFETEAPQGAVEA</sequence>
<dbReference type="AlphaFoldDB" id="A0A937X4P2"/>
<dbReference type="GO" id="GO:0016020">
    <property type="term" value="C:membrane"/>
    <property type="evidence" value="ECO:0007669"/>
    <property type="project" value="InterPro"/>
</dbReference>
<proteinExistence type="predicted"/>
<dbReference type="Pfam" id="PF00015">
    <property type="entry name" value="MCPsignal"/>
    <property type="match status" value="1"/>
</dbReference>
<gene>
    <name evidence="6" type="ORF">FJZ00_03605</name>
</gene>
<dbReference type="SUPFAM" id="SSF58104">
    <property type="entry name" value="Methyl-accepting chemotaxis protein (MCP) signaling domain"/>
    <property type="match status" value="1"/>
</dbReference>
<keyword evidence="4" id="KW-0732">Signal</keyword>
<accession>A0A937X4P2</accession>
<comment type="caution">
    <text evidence="6">The sequence shown here is derived from an EMBL/GenBank/DDBJ whole genome shotgun (WGS) entry which is preliminary data.</text>
</comment>
<evidence type="ECO:0000259" key="5">
    <source>
        <dbReference type="PROSITE" id="PS50111"/>
    </source>
</evidence>
<keyword evidence="3" id="KW-0812">Transmembrane</keyword>
<dbReference type="PANTHER" id="PTHR32089">
    <property type="entry name" value="METHYL-ACCEPTING CHEMOTAXIS PROTEIN MCPB"/>
    <property type="match status" value="1"/>
</dbReference>
<dbReference type="GO" id="GO:0007165">
    <property type="term" value="P:signal transduction"/>
    <property type="evidence" value="ECO:0007669"/>
    <property type="project" value="UniProtKB-KW"/>
</dbReference>
<dbReference type="PANTHER" id="PTHR32089:SF112">
    <property type="entry name" value="LYSOZYME-LIKE PROTEIN-RELATED"/>
    <property type="match status" value="1"/>
</dbReference>
<evidence type="ECO:0000256" key="3">
    <source>
        <dbReference type="SAM" id="Phobius"/>
    </source>
</evidence>
<evidence type="ECO:0000256" key="1">
    <source>
        <dbReference type="ARBA" id="ARBA00023224"/>
    </source>
</evidence>
<keyword evidence="3" id="KW-1133">Transmembrane helix</keyword>
<evidence type="ECO:0000313" key="6">
    <source>
        <dbReference type="EMBL" id="MBM3274212.1"/>
    </source>
</evidence>
<evidence type="ECO:0000256" key="2">
    <source>
        <dbReference type="PROSITE-ProRule" id="PRU00284"/>
    </source>
</evidence>
<dbReference type="PROSITE" id="PS50111">
    <property type="entry name" value="CHEMOTAXIS_TRANSDUC_2"/>
    <property type="match status" value="1"/>
</dbReference>